<gene>
    <name evidence="1" type="ORF">THF1D04_390014</name>
</gene>
<reference evidence="1" key="1">
    <citation type="submission" date="2022-01" db="EMBL/GenBank/DDBJ databases">
        <authorList>
            <person name="Lagorce A."/>
        </authorList>
    </citation>
    <scope>NUCLEOTIDE SEQUENCE</scope>
    <source>
        <strain evidence="1">Th15_F1_D04</strain>
    </source>
</reference>
<accession>A0AAU9Q958</accession>
<dbReference type="RefSeq" id="WP_188012083.1">
    <property type="nucleotide sequence ID" value="NZ_CAKMTQ010000033.1"/>
</dbReference>
<proteinExistence type="predicted"/>
<dbReference type="AlphaFoldDB" id="A0AAU9Q958"/>
<evidence type="ECO:0008006" key="3">
    <source>
        <dbReference type="Google" id="ProtNLM"/>
    </source>
</evidence>
<sequence>MFEFEGIASLEAMVDKCEKHLFSKTNRKVVRYRQEYLAEWLSDELKEDNEKLLKDLSGSANVYAIFESKNGKTFEVKYIGQTKQKGARTRLTNHLIKKHEKTGAKLQRVMDSVRSGNDICISWVQIEPESLRHYVEEKLIEKHSLEWNVHGQSKV</sequence>
<name>A0AAU9Q958_9VIBR</name>
<dbReference type="EMBL" id="CAKMTQ010000033">
    <property type="protein sequence ID" value="CAH1534509.1"/>
    <property type="molecule type" value="Genomic_DNA"/>
</dbReference>
<protein>
    <recommendedName>
        <fullName evidence="3">GIY-YIG domain-containing protein</fullName>
    </recommendedName>
</protein>
<organism evidence="1 2">
    <name type="scientific">Vibrio owensii</name>
    <dbReference type="NCBI Taxonomy" id="696485"/>
    <lineage>
        <taxon>Bacteria</taxon>
        <taxon>Pseudomonadati</taxon>
        <taxon>Pseudomonadota</taxon>
        <taxon>Gammaproteobacteria</taxon>
        <taxon>Vibrionales</taxon>
        <taxon>Vibrionaceae</taxon>
        <taxon>Vibrio</taxon>
    </lineage>
</organism>
<comment type="caution">
    <text evidence="1">The sequence shown here is derived from an EMBL/GenBank/DDBJ whole genome shotgun (WGS) entry which is preliminary data.</text>
</comment>
<evidence type="ECO:0000313" key="1">
    <source>
        <dbReference type="EMBL" id="CAH1534509.1"/>
    </source>
</evidence>
<evidence type="ECO:0000313" key="2">
    <source>
        <dbReference type="Proteomes" id="UP001295420"/>
    </source>
</evidence>
<dbReference type="Proteomes" id="UP001295420">
    <property type="component" value="Unassembled WGS sequence"/>
</dbReference>